<evidence type="ECO:0000313" key="2">
    <source>
        <dbReference type="EMBL" id="GAA5114842.1"/>
    </source>
</evidence>
<keyword evidence="3" id="KW-1185">Reference proteome</keyword>
<reference evidence="3" key="1">
    <citation type="journal article" date="2019" name="Int. J. Syst. Evol. Microbiol.">
        <title>The Global Catalogue of Microorganisms (GCM) 10K type strain sequencing project: providing services to taxonomists for standard genome sequencing and annotation.</title>
        <authorList>
            <consortium name="The Broad Institute Genomics Platform"/>
            <consortium name="The Broad Institute Genome Sequencing Center for Infectious Disease"/>
            <person name="Wu L."/>
            <person name="Ma J."/>
        </authorList>
    </citation>
    <scope>NUCLEOTIDE SEQUENCE [LARGE SCALE GENOMIC DNA]</scope>
    <source>
        <strain evidence="3">JCM 18302</strain>
    </source>
</reference>
<name>A0ABP9ND80_9PSEU</name>
<dbReference type="RefSeq" id="WP_345603846.1">
    <property type="nucleotide sequence ID" value="NZ_BAABJO010000004.1"/>
</dbReference>
<comment type="caution">
    <text evidence="2">The sequence shown here is derived from an EMBL/GenBank/DDBJ whole genome shotgun (WGS) entry which is preliminary data.</text>
</comment>
<dbReference type="PANTHER" id="PTHR42879:SF6">
    <property type="entry name" value="NADPH-DEPENDENT REDUCTASE BACG"/>
    <property type="match status" value="1"/>
</dbReference>
<dbReference type="Pfam" id="PF00106">
    <property type="entry name" value="adh_short"/>
    <property type="match status" value="1"/>
</dbReference>
<dbReference type="Proteomes" id="UP001500804">
    <property type="component" value="Unassembled WGS sequence"/>
</dbReference>
<sequence>MDLGLSGKRALVTGSSAGIGEAIATLLAGEGVQVVVHGRDEARAELVAGAIRAGGGAAEVTIGDLSSDEGADAVAVGAMRGGEIDILVNNAGGYEHRSWAELTAEQWLDSYQHNVVSGVRLINRLVPGMRERGWGRVIQVGGGLAVQPIAAQPDYNATLAARHNLAVSLARELRGSGVTSNVVAPGVILVSSVRELLTRAAPGYGWGSSWADIEHGAVRDLVPNDVGRLGRPEEIAAAVAYLASPRADYVSGAVLRVDGGTIRSVNWTG</sequence>
<evidence type="ECO:0000313" key="3">
    <source>
        <dbReference type="Proteomes" id="UP001500804"/>
    </source>
</evidence>
<comment type="similarity">
    <text evidence="1">Belongs to the short-chain dehydrogenases/reductases (SDR) family.</text>
</comment>
<dbReference type="PANTHER" id="PTHR42879">
    <property type="entry name" value="3-OXOACYL-(ACYL-CARRIER-PROTEIN) REDUCTASE"/>
    <property type="match status" value="1"/>
</dbReference>
<dbReference type="EMBL" id="BAABJO010000004">
    <property type="protein sequence ID" value="GAA5114842.1"/>
    <property type="molecule type" value="Genomic_DNA"/>
</dbReference>
<gene>
    <name evidence="2" type="ORF">GCM10023320_12700</name>
</gene>
<protein>
    <submittedName>
        <fullName evidence="2">SDR family NAD(P)-dependent oxidoreductase</fullName>
    </submittedName>
</protein>
<dbReference type="InterPro" id="IPR002347">
    <property type="entry name" value="SDR_fam"/>
</dbReference>
<dbReference type="Gene3D" id="3.40.50.720">
    <property type="entry name" value="NAD(P)-binding Rossmann-like Domain"/>
    <property type="match status" value="1"/>
</dbReference>
<accession>A0ABP9ND80</accession>
<dbReference type="PRINTS" id="PR00081">
    <property type="entry name" value="GDHRDH"/>
</dbReference>
<proteinExistence type="inferred from homology"/>
<dbReference type="InterPro" id="IPR036291">
    <property type="entry name" value="NAD(P)-bd_dom_sf"/>
</dbReference>
<organism evidence="2 3">
    <name type="scientific">Pseudonocardia adelaidensis</name>
    <dbReference type="NCBI Taxonomy" id="648754"/>
    <lineage>
        <taxon>Bacteria</taxon>
        <taxon>Bacillati</taxon>
        <taxon>Actinomycetota</taxon>
        <taxon>Actinomycetes</taxon>
        <taxon>Pseudonocardiales</taxon>
        <taxon>Pseudonocardiaceae</taxon>
        <taxon>Pseudonocardia</taxon>
    </lineage>
</organism>
<dbReference type="SUPFAM" id="SSF51735">
    <property type="entry name" value="NAD(P)-binding Rossmann-fold domains"/>
    <property type="match status" value="1"/>
</dbReference>
<evidence type="ECO:0000256" key="1">
    <source>
        <dbReference type="ARBA" id="ARBA00006484"/>
    </source>
</evidence>
<dbReference type="InterPro" id="IPR050259">
    <property type="entry name" value="SDR"/>
</dbReference>